<dbReference type="GeneID" id="17280009"/>
<dbReference type="KEGG" id="ehx:EMIHUDRAFT_228245"/>
<dbReference type="PaxDb" id="2903-EOD34739"/>
<protein>
    <recommendedName>
        <fullName evidence="3">Glycosyltransferase 2-like domain-containing protein</fullName>
    </recommendedName>
</protein>
<dbReference type="InterPro" id="IPR029044">
    <property type="entry name" value="Nucleotide-diphossugar_trans"/>
</dbReference>
<dbReference type="EnsemblProtists" id="EOD34739">
    <property type="protein sequence ID" value="EOD34739"/>
    <property type="gene ID" value="EMIHUDRAFT_228245"/>
</dbReference>
<dbReference type="AlphaFoldDB" id="A0A0D3KG54"/>
<evidence type="ECO:0000313" key="1">
    <source>
        <dbReference type="EnsemblProtists" id="EOD34739"/>
    </source>
</evidence>
<sequence length="234" mass="24624">MAVDFPPRRLTVVVLTATRRRPERAPLLERAVRAAAAQRVSSATALEVLVLDDGPDAAGWPYVRAAVCGVDRARLCGADSAVAEGHVAVRYVAVPPDATGRVCLRLKRNLALELCSLSGTDAILFCDDDDWRSADAAQAQLDALARTGADACSVQVRCVCELSASRGCASYFEMPAAGGGGVFSAELGNPGTALLLRKTWAPGSDDPPGFPDTPYEARRLACASLAVVAEDRRL</sequence>
<dbReference type="Proteomes" id="UP000013827">
    <property type="component" value="Unassembled WGS sequence"/>
</dbReference>
<reference evidence="2" key="1">
    <citation type="journal article" date="2013" name="Nature">
        <title>Pan genome of the phytoplankton Emiliania underpins its global distribution.</title>
        <authorList>
            <person name="Read B.A."/>
            <person name="Kegel J."/>
            <person name="Klute M.J."/>
            <person name="Kuo A."/>
            <person name="Lefebvre S.C."/>
            <person name="Maumus F."/>
            <person name="Mayer C."/>
            <person name="Miller J."/>
            <person name="Monier A."/>
            <person name="Salamov A."/>
            <person name="Young J."/>
            <person name="Aguilar M."/>
            <person name="Claverie J.M."/>
            <person name="Frickenhaus S."/>
            <person name="Gonzalez K."/>
            <person name="Herman E.K."/>
            <person name="Lin Y.C."/>
            <person name="Napier J."/>
            <person name="Ogata H."/>
            <person name="Sarno A.F."/>
            <person name="Shmutz J."/>
            <person name="Schroeder D."/>
            <person name="de Vargas C."/>
            <person name="Verret F."/>
            <person name="von Dassow P."/>
            <person name="Valentin K."/>
            <person name="Van de Peer Y."/>
            <person name="Wheeler G."/>
            <person name="Dacks J.B."/>
            <person name="Delwiche C.F."/>
            <person name="Dyhrman S.T."/>
            <person name="Glockner G."/>
            <person name="John U."/>
            <person name="Richards T."/>
            <person name="Worden A.Z."/>
            <person name="Zhang X."/>
            <person name="Grigoriev I.V."/>
            <person name="Allen A.E."/>
            <person name="Bidle K."/>
            <person name="Borodovsky M."/>
            <person name="Bowler C."/>
            <person name="Brownlee C."/>
            <person name="Cock J.M."/>
            <person name="Elias M."/>
            <person name="Gladyshev V.N."/>
            <person name="Groth M."/>
            <person name="Guda C."/>
            <person name="Hadaegh A."/>
            <person name="Iglesias-Rodriguez M.D."/>
            <person name="Jenkins J."/>
            <person name="Jones B.M."/>
            <person name="Lawson T."/>
            <person name="Leese F."/>
            <person name="Lindquist E."/>
            <person name="Lobanov A."/>
            <person name="Lomsadze A."/>
            <person name="Malik S.B."/>
            <person name="Marsh M.E."/>
            <person name="Mackinder L."/>
            <person name="Mock T."/>
            <person name="Mueller-Roeber B."/>
            <person name="Pagarete A."/>
            <person name="Parker M."/>
            <person name="Probert I."/>
            <person name="Quesneville H."/>
            <person name="Raines C."/>
            <person name="Rensing S.A."/>
            <person name="Riano-Pachon D.M."/>
            <person name="Richier S."/>
            <person name="Rokitta S."/>
            <person name="Shiraiwa Y."/>
            <person name="Soanes D.M."/>
            <person name="van der Giezen M."/>
            <person name="Wahlund T.M."/>
            <person name="Williams B."/>
            <person name="Wilson W."/>
            <person name="Wolfe G."/>
            <person name="Wurch L.L."/>
        </authorList>
    </citation>
    <scope>NUCLEOTIDE SEQUENCE</scope>
</reference>
<evidence type="ECO:0008006" key="3">
    <source>
        <dbReference type="Google" id="ProtNLM"/>
    </source>
</evidence>
<dbReference type="Gene3D" id="3.90.550.10">
    <property type="entry name" value="Spore Coat Polysaccharide Biosynthesis Protein SpsA, Chain A"/>
    <property type="match status" value="1"/>
</dbReference>
<reference evidence="1" key="2">
    <citation type="submission" date="2024-10" db="UniProtKB">
        <authorList>
            <consortium name="EnsemblProtists"/>
        </authorList>
    </citation>
    <scope>IDENTIFICATION</scope>
</reference>
<organism evidence="1 2">
    <name type="scientific">Emiliania huxleyi (strain CCMP1516)</name>
    <dbReference type="NCBI Taxonomy" id="280463"/>
    <lineage>
        <taxon>Eukaryota</taxon>
        <taxon>Haptista</taxon>
        <taxon>Haptophyta</taxon>
        <taxon>Prymnesiophyceae</taxon>
        <taxon>Isochrysidales</taxon>
        <taxon>Noelaerhabdaceae</taxon>
        <taxon>Emiliania</taxon>
    </lineage>
</organism>
<dbReference type="HOGENOM" id="CLU_1186893_0_0_1"/>
<evidence type="ECO:0000313" key="2">
    <source>
        <dbReference type="Proteomes" id="UP000013827"/>
    </source>
</evidence>
<dbReference type="RefSeq" id="XP_005787168.1">
    <property type="nucleotide sequence ID" value="XM_005787111.1"/>
</dbReference>
<name>A0A0D3KG54_EMIH1</name>
<proteinExistence type="predicted"/>
<accession>A0A0D3KG54</accession>
<dbReference type="SUPFAM" id="SSF53448">
    <property type="entry name" value="Nucleotide-diphospho-sugar transferases"/>
    <property type="match status" value="1"/>
</dbReference>
<keyword evidence="2" id="KW-1185">Reference proteome</keyword>